<protein>
    <submittedName>
        <fullName evidence="3">N-acetyltransferase</fullName>
    </submittedName>
</protein>
<feature type="domain" description="N-acetyltransferase" evidence="2">
    <location>
        <begin position="4"/>
        <end position="92"/>
    </location>
</feature>
<keyword evidence="4" id="KW-1185">Reference proteome</keyword>
<dbReference type="AlphaFoldDB" id="A0A9X1MDE7"/>
<feature type="domain" description="N-acetyltransferase" evidence="1">
    <location>
        <begin position="1"/>
        <end position="108"/>
    </location>
</feature>
<name>A0A9X1MDE7_9MICC</name>
<sequence>MHLQDNPAQQRYEIIDDDGGVVAGFAAYRNREGRRVFTHTEVSEAYAGLGLAGELARYAIEHVRDAGLRIIPLCPFIAKWLKRHPEYGEIVDWPQAAADAERAEAGTA</sequence>
<dbReference type="Pfam" id="PF14542">
    <property type="entry name" value="Acetyltransf_CG"/>
    <property type="match status" value="1"/>
</dbReference>
<dbReference type="EMBL" id="JAJFZV010000009">
    <property type="protein sequence ID" value="MCC3297968.1"/>
    <property type="molecule type" value="Genomic_DNA"/>
</dbReference>
<evidence type="ECO:0000313" key="4">
    <source>
        <dbReference type="Proteomes" id="UP001139158"/>
    </source>
</evidence>
<evidence type="ECO:0000259" key="2">
    <source>
        <dbReference type="PROSITE" id="PS51729"/>
    </source>
</evidence>
<reference evidence="3" key="1">
    <citation type="submission" date="2021-10" db="EMBL/GenBank/DDBJ databases">
        <title>Novel species in genus Arthrobacter.</title>
        <authorList>
            <person name="Liu Y."/>
        </authorList>
    </citation>
    <scope>NUCLEOTIDE SEQUENCE</scope>
    <source>
        <strain evidence="3">Zg-Y453</strain>
    </source>
</reference>
<organism evidence="3 4">
    <name type="scientific">Arthrobacter caoxuetaonis</name>
    <dbReference type="NCBI Taxonomy" id="2886935"/>
    <lineage>
        <taxon>Bacteria</taxon>
        <taxon>Bacillati</taxon>
        <taxon>Actinomycetota</taxon>
        <taxon>Actinomycetes</taxon>
        <taxon>Micrococcales</taxon>
        <taxon>Micrococcaceae</taxon>
        <taxon>Arthrobacter</taxon>
    </lineage>
</organism>
<proteinExistence type="predicted"/>
<gene>
    <name evidence="3" type="ORF">LJ757_09145</name>
</gene>
<accession>A0A9X1MDE7</accession>
<dbReference type="SUPFAM" id="SSF55729">
    <property type="entry name" value="Acyl-CoA N-acyltransferases (Nat)"/>
    <property type="match status" value="1"/>
</dbReference>
<dbReference type="InterPro" id="IPR031165">
    <property type="entry name" value="GNAT_YJDJ"/>
</dbReference>
<dbReference type="InterPro" id="IPR000182">
    <property type="entry name" value="GNAT_dom"/>
</dbReference>
<dbReference type="InterPro" id="IPR045057">
    <property type="entry name" value="Gcn5-rel_NAT"/>
</dbReference>
<evidence type="ECO:0000259" key="1">
    <source>
        <dbReference type="PROSITE" id="PS51186"/>
    </source>
</evidence>
<dbReference type="PANTHER" id="PTHR31435">
    <property type="entry name" value="PROTEIN NATD1"/>
    <property type="match status" value="1"/>
</dbReference>
<evidence type="ECO:0000313" key="3">
    <source>
        <dbReference type="EMBL" id="MCC3297968.1"/>
    </source>
</evidence>
<comment type="caution">
    <text evidence="3">The sequence shown here is derived from an EMBL/GenBank/DDBJ whole genome shotgun (WGS) entry which is preliminary data.</text>
</comment>
<dbReference type="GO" id="GO:0016747">
    <property type="term" value="F:acyltransferase activity, transferring groups other than amino-acyl groups"/>
    <property type="evidence" value="ECO:0007669"/>
    <property type="project" value="InterPro"/>
</dbReference>
<dbReference type="Gene3D" id="3.40.630.30">
    <property type="match status" value="1"/>
</dbReference>
<dbReference type="RefSeq" id="WP_227895844.1">
    <property type="nucleotide sequence ID" value="NZ_CP099466.1"/>
</dbReference>
<dbReference type="PROSITE" id="PS51729">
    <property type="entry name" value="GNAT_YJDJ"/>
    <property type="match status" value="1"/>
</dbReference>
<dbReference type="InterPro" id="IPR016181">
    <property type="entry name" value="Acyl_CoA_acyltransferase"/>
</dbReference>
<dbReference type="PANTHER" id="PTHR31435:SF10">
    <property type="entry name" value="BSR4717 PROTEIN"/>
    <property type="match status" value="1"/>
</dbReference>
<dbReference type="Proteomes" id="UP001139158">
    <property type="component" value="Unassembled WGS sequence"/>
</dbReference>
<dbReference type="PROSITE" id="PS51186">
    <property type="entry name" value="GNAT"/>
    <property type="match status" value="1"/>
</dbReference>